<comment type="similarity">
    <text evidence="2 13">Belongs to the lipoxygenase family.</text>
</comment>
<organism evidence="18 19">
    <name type="scientific">Adiantum capillus-veneris</name>
    <name type="common">Maidenhair fern</name>
    <dbReference type="NCBI Taxonomy" id="13818"/>
    <lineage>
        <taxon>Eukaryota</taxon>
        <taxon>Viridiplantae</taxon>
        <taxon>Streptophyta</taxon>
        <taxon>Embryophyta</taxon>
        <taxon>Tracheophyta</taxon>
        <taxon>Polypodiopsida</taxon>
        <taxon>Polypodiidae</taxon>
        <taxon>Polypodiales</taxon>
        <taxon>Pteridineae</taxon>
        <taxon>Pteridaceae</taxon>
        <taxon>Vittarioideae</taxon>
        <taxon>Adiantum</taxon>
    </lineage>
</organism>
<keyword evidence="4 13" id="KW-0479">Metal-binding</keyword>
<dbReference type="SMART" id="SM00308">
    <property type="entry name" value="LH2"/>
    <property type="match status" value="1"/>
</dbReference>
<dbReference type="InterPro" id="IPR036226">
    <property type="entry name" value="LipOase_C_sf"/>
</dbReference>
<dbReference type="EMBL" id="JABFUD020000013">
    <property type="protein sequence ID" value="KAI5071529.1"/>
    <property type="molecule type" value="Genomic_DNA"/>
</dbReference>
<dbReference type="FunFam" id="1.20.245.10:FF:000002">
    <property type="entry name" value="Lipoxygenase"/>
    <property type="match status" value="1"/>
</dbReference>
<comment type="caution">
    <text evidence="18">The sequence shown here is derived from an EMBL/GenBank/DDBJ whole genome shotgun (WGS) entry which is preliminary data.</text>
</comment>
<dbReference type="EC" id="1.13.11.-" evidence="14"/>
<evidence type="ECO:0000259" key="17">
    <source>
        <dbReference type="PROSITE" id="PS51393"/>
    </source>
</evidence>
<dbReference type="GO" id="GO:0046872">
    <property type="term" value="F:metal ion binding"/>
    <property type="evidence" value="ECO:0007669"/>
    <property type="project" value="UniProtKB-UniRule"/>
</dbReference>
<sequence>MEILTNAIRATVRTLSEGYFDLTHDAFSELWGNRVTMRLVSLDLDPVTKEPKMSEEINLRLFGAIVKGSDSLNSVIFDFKEDFGEVGAIILDSHYNNEFYLKSVTLEMPDDTEIYFPCYTWICHSRLYFGKPRVLFTNQAYLPHETPPALVKLREDDLLSLRGDGKGQRLHGQRIYDYDVYNDISNPDCDPNLWRPVLGGSAEHPYPRRCRTGRPRTKTDPNSEVPELAFDGMYVPRDERFSAAKKDMFVGAGFRSFSRHLISAVELLIREDRPFDSFDQIHRLFVNTFFPADSAGAPELIRQGSTKGTTLEFPSPGVFGANKEAWKSDLEFGRQRLAGKNPCVIELLKAFPPVSKLDPEIYGDPVSAITASHIEPLMEGLSVEEALERRRLFIIDYHDVFMPYVERINAMQAKTYAARTLFFVNNDGAFLPIAIELTLPPKERGGKPNSRVFTSDTSAYPEWLWCIAKTHVSVIDGGYHQLVSHWLRTHACIEPVIVATRRHLSTMHPLHVLLHPHFKDTMHINALAKSSLINAGGKIESHYTGERYCMELSSAAYKSWRLDEEALSKDLLKRGMAVEDPTAKHGLRLAIEDYPFANDGLDLWAALKQWVRDYLGLFYVNDKLLQEDVEVQSWWAEIRDVGHADHAHADWWVKMKQLEELVEVVTTVIWVASAHHAAVNFGQYAYGGYMPNSPCMARLLIPEEGTPEYDDMMDKPEKFFLRMVPTQGDTTRAMAVLELLAQHFSDEEYLGERKDWRWTSDTRAMEKLGVFCKNLAIVEAEIDARNADPNLLHRHGPAKLPYTLLVPSSGGEGLTFRGVPNSISM</sequence>
<dbReference type="GO" id="GO:0031408">
    <property type="term" value="P:oxylipin biosynthetic process"/>
    <property type="evidence" value="ECO:0007669"/>
    <property type="project" value="UniProtKB-UniRule"/>
</dbReference>
<evidence type="ECO:0000256" key="9">
    <source>
        <dbReference type="ARBA" id="ARBA00023004"/>
    </source>
</evidence>
<keyword evidence="5 14" id="KW-0925">Oxylipin biosynthesis</keyword>
<comment type="pathway">
    <text evidence="14">Lipid metabolism; oxylipin biosynthesis.</text>
</comment>
<dbReference type="Gene3D" id="1.20.245.10">
    <property type="entry name" value="Lipoxygenase-1, Domain 5"/>
    <property type="match status" value="1"/>
</dbReference>
<dbReference type="GO" id="GO:0016702">
    <property type="term" value="F:oxidoreductase activity, acting on single donors with incorporation of molecular oxygen, incorporation of two atoms of oxygen"/>
    <property type="evidence" value="ECO:0007669"/>
    <property type="project" value="InterPro"/>
</dbReference>
<dbReference type="PROSITE" id="PS00081">
    <property type="entry name" value="LIPOXYGENASE_2"/>
    <property type="match status" value="1"/>
</dbReference>
<accession>A0A9D4ZDQ2</accession>
<dbReference type="SUPFAM" id="SSF49723">
    <property type="entry name" value="Lipase/lipooxygenase domain (PLAT/LH2 domain)"/>
    <property type="match status" value="1"/>
</dbReference>
<comment type="function">
    <text evidence="14">Plant lipoxygenase may be involved in a number of diverse aspects of plant physiology including growth and development, pest resistance, and senescence or responses to wounding.</text>
</comment>
<dbReference type="InterPro" id="IPR013819">
    <property type="entry name" value="LipOase_C"/>
</dbReference>
<dbReference type="InterPro" id="IPR001024">
    <property type="entry name" value="PLAT/LH2_dom"/>
</dbReference>
<dbReference type="InterPro" id="IPR036392">
    <property type="entry name" value="PLAT/LH2_dom_sf"/>
</dbReference>
<evidence type="ECO:0000256" key="5">
    <source>
        <dbReference type="ARBA" id="ARBA00022767"/>
    </source>
</evidence>
<keyword evidence="11 14" id="KW-0275">Fatty acid biosynthesis</keyword>
<evidence type="ECO:0000256" key="11">
    <source>
        <dbReference type="ARBA" id="ARBA00023160"/>
    </source>
</evidence>
<dbReference type="PRINTS" id="PR00087">
    <property type="entry name" value="LIPOXYGENASE"/>
</dbReference>
<comment type="cofactor">
    <cofactor evidence="1 13">
        <name>Fe cation</name>
        <dbReference type="ChEBI" id="CHEBI:24875"/>
    </cofactor>
</comment>
<evidence type="ECO:0000256" key="7">
    <source>
        <dbReference type="ARBA" id="ARBA00022964"/>
    </source>
</evidence>
<evidence type="ECO:0000256" key="2">
    <source>
        <dbReference type="ARBA" id="ARBA00009419"/>
    </source>
</evidence>
<evidence type="ECO:0000256" key="13">
    <source>
        <dbReference type="RuleBase" id="RU003974"/>
    </source>
</evidence>
<evidence type="ECO:0000256" key="8">
    <source>
        <dbReference type="ARBA" id="ARBA00023002"/>
    </source>
</evidence>
<keyword evidence="7 13" id="KW-0223">Dioxygenase</keyword>
<dbReference type="SUPFAM" id="SSF48484">
    <property type="entry name" value="Lipoxigenase"/>
    <property type="match status" value="1"/>
</dbReference>
<evidence type="ECO:0000256" key="3">
    <source>
        <dbReference type="ARBA" id="ARBA00022516"/>
    </source>
</evidence>
<dbReference type="InterPro" id="IPR001246">
    <property type="entry name" value="LipOase_plant"/>
</dbReference>
<dbReference type="Proteomes" id="UP000886520">
    <property type="component" value="Chromosome 13"/>
</dbReference>
<dbReference type="OrthoDB" id="407298at2759"/>
<reference evidence="18" key="1">
    <citation type="submission" date="2021-01" db="EMBL/GenBank/DDBJ databases">
        <title>Adiantum capillus-veneris genome.</title>
        <authorList>
            <person name="Fang Y."/>
            <person name="Liao Q."/>
        </authorList>
    </citation>
    <scope>NUCLEOTIDE SEQUENCE</scope>
    <source>
        <strain evidence="18">H3</strain>
        <tissue evidence="18">Leaf</tissue>
    </source>
</reference>
<feature type="domain" description="Lipoxygenase" evidence="17">
    <location>
        <begin position="140"/>
        <end position="825"/>
    </location>
</feature>
<keyword evidence="3 14" id="KW-0444">Lipid biosynthesis</keyword>
<dbReference type="InterPro" id="IPR020834">
    <property type="entry name" value="LipOase_CS"/>
</dbReference>
<keyword evidence="9 13" id="KW-0408">Iron</keyword>
<dbReference type="InterPro" id="IPR000907">
    <property type="entry name" value="LipOase"/>
</dbReference>
<dbReference type="InterPro" id="IPR020833">
    <property type="entry name" value="LipOase_Fe_BS"/>
</dbReference>
<dbReference type="Gene3D" id="3.10.450.60">
    <property type="match status" value="1"/>
</dbReference>
<dbReference type="PROSITE" id="PS51393">
    <property type="entry name" value="LIPOXYGENASE_3"/>
    <property type="match status" value="1"/>
</dbReference>
<dbReference type="PANTHER" id="PTHR11771">
    <property type="entry name" value="LIPOXYGENASE"/>
    <property type="match status" value="1"/>
</dbReference>
<dbReference type="Gene3D" id="2.60.60.20">
    <property type="entry name" value="PLAT/LH2 domain"/>
    <property type="match status" value="1"/>
</dbReference>
<protein>
    <recommendedName>
        <fullName evidence="14">Lipoxygenase</fullName>
        <ecNumber evidence="14">1.13.11.-</ecNumber>
    </recommendedName>
</protein>
<evidence type="ECO:0000313" key="19">
    <source>
        <dbReference type="Proteomes" id="UP000886520"/>
    </source>
</evidence>
<gene>
    <name evidence="18" type="ORF">GOP47_0013780</name>
</gene>
<keyword evidence="6" id="KW-0276">Fatty acid metabolism</keyword>
<name>A0A9D4ZDQ2_ADICA</name>
<evidence type="ECO:0000256" key="12">
    <source>
        <dbReference type="PROSITE-ProRule" id="PRU00152"/>
    </source>
</evidence>
<evidence type="ECO:0000256" key="6">
    <source>
        <dbReference type="ARBA" id="ARBA00022832"/>
    </source>
</evidence>
<dbReference type="GO" id="GO:0034440">
    <property type="term" value="P:lipid oxidation"/>
    <property type="evidence" value="ECO:0007669"/>
    <property type="project" value="InterPro"/>
</dbReference>
<keyword evidence="19" id="KW-1185">Reference proteome</keyword>
<dbReference type="PRINTS" id="PR00468">
    <property type="entry name" value="PLTLPOXGNASE"/>
</dbReference>
<feature type="domain" description="PLAT" evidence="16">
    <location>
        <begin position="8"/>
        <end position="136"/>
    </location>
</feature>
<dbReference type="Pfam" id="PF00305">
    <property type="entry name" value="Lipoxygenase"/>
    <property type="match status" value="1"/>
</dbReference>
<dbReference type="PROSITE" id="PS50095">
    <property type="entry name" value="PLAT"/>
    <property type="match status" value="1"/>
</dbReference>
<keyword evidence="10" id="KW-0443">Lipid metabolism</keyword>
<evidence type="ECO:0000259" key="16">
    <source>
        <dbReference type="PROSITE" id="PS50095"/>
    </source>
</evidence>
<dbReference type="PROSITE" id="PS00711">
    <property type="entry name" value="LIPOXYGENASE_1"/>
    <property type="match status" value="1"/>
</dbReference>
<keyword evidence="8 13" id="KW-0560">Oxidoreductase</keyword>
<proteinExistence type="inferred from homology"/>
<evidence type="ECO:0000256" key="14">
    <source>
        <dbReference type="RuleBase" id="RU003975"/>
    </source>
</evidence>
<feature type="compositionally biased region" description="Basic residues" evidence="15">
    <location>
        <begin position="207"/>
        <end position="216"/>
    </location>
</feature>
<evidence type="ECO:0000256" key="1">
    <source>
        <dbReference type="ARBA" id="ARBA00001962"/>
    </source>
</evidence>
<dbReference type="AlphaFoldDB" id="A0A9D4ZDQ2"/>
<evidence type="ECO:0000313" key="18">
    <source>
        <dbReference type="EMBL" id="KAI5071529.1"/>
    </source>
</evidence>
<dbReference type="Pfam" id="PF01477">
    <property type="entry name" value="PLAT"/>
    <property type="match status" value="1"/>
</dbReference>
<evidence type="ECO:0000256" key="10">
    <source>
        <dbReference type="ARBA" id="ARBA00023098"/>
    </source>
</evidence>
<evidence type="ECO:0000256" key="4">
    <source>
        <dbReference type="ARBA" id="ARBA00022723"/>
    </source>
</evidence>
<dbReference type="Gene3D" id="4.10.375.10">
    <property type="entry name" value="Lipoxygenase-1, Domain 2"/>
    <property type="match status" value="1"/>
</dbReference>
<evidence type="ECO:0000256" key="15">
    <source>
        <dbReference type="SAM" id="MobiDB-lite"/>
    </source>
</evidence>
<comment type="caution">
    <text evidence="12">Lacks conserved residue(s) required for the propagation of feature annotation.</text>
</comment>
<dbReference type="GO" id="GO:0006633">
    <property type="term" value="P:fatty acid biosynthetic process"/>
    <property type="evidence" value="ECO:0007669"/>
    <property type="project" value="UniProtKB-KW"/>
</dbReference>
<feature type="region of interest" description="Disordered" evidence="15">
    <location>
        <begin position="205"/>
        <end position="225"/>
    </location>
</feature>